<organism evidence="3 4">
    <name type="scientific">Candidatus Limivivens merdigallinarum</name>
    <dbReference type="NCBI Taxonomy" id="2840859"/>
    <lineage>
        <taxon>Bacteria</taxon>
        <taxon>Bacillati</taxon>
        <taxon>Bacillota</taxon>
        <taxon>Clostridia</taxon>
        <taxon>Lachnospirales</taxon>
        <taxon>Lachnospiraceae</taxon>
        <taxon>Lachnospiraceae incertae sedis</taxon>
        <taxon>Candidatus Limivivens</taxon>
    </lineage>
</organism>
<evidence type="ECO:0000313" key="3">
    <source>
        <dbReference type="EMBL" id="HIQ96367.1"/>
    </source>
</evidence>
<evidence type="ECO:0000256" key="1">
    <source>
        <dbReference type="SAM" id="MobiDB-lite"/>
    </source>
</evidence>
<feature type="region of interest" description="Disordered" evidence="1">
    <location>
        <begin position="110"/>
        <end position="163"/>
    </location>
</feature>
<dbReference type="AlphaFoldDB" id="A0A9D1D0S7"/>
<dbReference type="Proteomes" id="UP000886886">
    <property type="component" value="Unassembled WGS sequence"/>
</dbReference>
<comment type="caution">
    <text evidence="3">The sequence shown here is derived from an EMBL/GenBank/DDBJ whole genome shotgun (WGS) entry which is preliminary data.</text>
</comment>
<reference evidence="3" key="2">
    <citation type="journal article" date="2021" name="PeerJ">
        <title>Extensive microbial diversity within the chicken gut microbiome revealed by metagenomics and culture.</title>
        <authorList>
            <person name="Gilroy R."/>
            <person name="Ravi A."/>
            <person name="Getino M."/>
            <person name="Pursley I."/>
            <person name="Horton D.L."/>
            <person name="Alikhan N.F."/>
            <person name="Baker D."/>
            <person name="Gharbi K."/>
            <person name="Hall N."/>
            <person name="Watson M."/>
            <person name="Adriaenssens E.M."/>
            <person name="Foster-Nyarko E."/>
            <person name="Jarju S."/>
            <person name="Secka A."/>
            <person name="Antonio M."/>
            <person name="Oren A."/>
            <person name="Chaudhuri R.R."/>
            <person name="La Ragione R."/>
            <person name="Hildebrand F."/>
            <person name="Pallen M.J."/>
        </authorList>
    </citation>
    <scope>NUCLEOTIDE SEQUENCE</scope>
    <source>
        <strain evidence="3">ChiSjej3B21-11622</strain>
    </source>
</reference>
<feature type="transmembrane region" description="Helical" evidence="2">
    <location>
        <begin position="57"/>
        <end position="75"/>
    </location>
</feature>
<name>A0A9D1D0S7_9FIRM</name>
<accession>A0A9D1D0S7</accession>
<protein>
    <recommendedName>
        <fullName evidence="5">PrgI family protein</fullName>
    </recommendedName>
</protein>
<evidence type="ECO:0008006" key="5">
    <source>
        <dbReference type="Google" id="ProtNLM"/>
    </source>
</evidence>
<keyword evidence="2" id="KW-0812">Transmembrane</keyword>
<keyword evidence="2" id="KW-1133">Transmembrane helix</keyword>
<reference evidence="3" key="1">
    <citation type="submission" date="2020-10" db="EMBL/GenBank/DDBJ databases">
        <authorList>
            <person name="Gilroy R."/>
        </authorList>
    </citation>
    <scope>NUCLEOTIDE SEQUENCE</scope>
    <source>
        <strain evidence="3">ChiSjej3B21-11622</strain>
    </source>
</reference>
<sequence length="163" mass="17919">MAQKEHVDVYTIPPNFAKEGTILSGRLEARNAVEAAVLALLLLQILMAVDISAKGKIYAGIIVILPVTILAVVGVQGESLTSFVFQCFSYVVRRRVITVPNSQYRLKRNRRILKRQKKQQKEEQKKRKGGGGRRKRGTGTQTEAERGEKGGKGSTEGGKGETP</sequence>
<gene>
    <name evidence="3" type="ORF">IAB26_07380</name>
</gene>
<feature type="compositionally biased region" description="Basic residues" evidence="1">
    <location>
        <begin position="126"/>
        <end position="137"/>
    </location>
</feature>
<evidence type="ECO:0000313" key="4">
    <source>
        <dbReference type="Proteomes" id="UP000886886"/>
    </source>
</evidence>
<evidence type="ECO:0000256" key="2">
    <source>
        <dbReference type="SAM" id="Phobius"/>
    </source>
</evidence>
<keyword evidence="2" id="KW-0472">Membrane</keyword>
<proteinExistence type="predicted"/>
<dbReference type="EMBL" id="DVFT01000108">
    <property type="protein sequence ID" value="HIQ96367.1"/>
    <property type="molecule type" value="Genomic_DNA"/>
</dbReference>